<protein>
    <submittedName>
        <fullName evidence="1">Uncharacterized protein</fullName>
    </submittedName>
</protein>
<dbReference type="InterPro" id="IPR047937">
    <property type="entry name" value="Eex_IncN-like"/>
</dbReference>
<name>A0A2U0QMP3_CAMJU</name>
<dbReference type="EMBL" id="AACCII010000015">
    <property type="protein sequence ID" value="EAJ9719689.1"/>
    <property type="molecule type" value="Genomic_DNA"/>
</dbReference>
<dbReference type="PROSITE" id="PS51257">
    <property type="entry name" value="PROKAR_LIPOPROTEIN"/>
    <property type="match status" value="1"/>
</dbReference>
<evidence type="ECO:0000313" key="2">
    <source>
        <dbReference type="Proteomes" id="UP000349590"/>
    </source>
</evidence>
<sequence length="74" mass="8464">MKKIFGLIISISTLVIFIGCGDEAKTLEYYKNHLEEAKQKVEMCKKLEHSNETQQLDCSNAKEAILTQRTIKAF</sequence>
<proteinExistence type="predicted"/>
<comment type="caution">
    <text evidence="1">The sequence shown here is derived from an EMBL/GenBank/DDBJ whole genome shotgun (WGS) entry which is preliminary data.</text>
</comment>
<dbReference type="NCBIfam" id="NF033894">
    <property type="entry name" value="Eex_IncN"/>
    <property type="match status" value="1"/>
</dbReference>
<organism evidence="1 2">
    <name type="scientific">Campylobacter jejuni</name>
    <dbReference type="NCBI Taxonomy" id="197"/>
    <lineage>
        <taxon>Bacteria</taxon>
        <taxon>Pseudomonadati</taxon>
        <taxon>Campylobacterota</taxon>
        <taxon>Epsilonproteobacteria</taxon>
        <taxon>Campylobacterales</taxon>
        <taxon>Campylobacteraceae</taxon>
        <taxon>Campylobacter</taxon>
    </lineage>
</organism>
<reference evidence="1 2" key="1">
    <citation type="submission" date="2019-04" db="EMBL/GenBank/DDBJ databases">
        <authorList>
            <consortium name="PulseNet: The National Subtyping Network for Foodborne Disease Surveillance"/>
            <person name="Tarr C.L."/>
            <person name="Trees E."/>
            <person name="Katz L.S."/>
            <person name="Carleton-Romer H.A."/>
            <person name="Stroika S."/>
            <person name="Kucerova Z."/>
            <person name="Roache K.F."/>
            <person name="Sabol A.L."/>
            <person name="Besser J."/>
            <person name="Gerner-Smidt P."/>
        </authorList>
    </citation>
    <scope>NUCLEOTIDE SEQUENCE [LARGE SCALE GENOMIC DNA]</scope>
    <source>
        <strain evidence="1 2">PNUSAC009041</strain>
    </source>
</reference>
<gene>
    <name evidence="1" type="ORF">E8P16_09695</name>
</gene>
<evidence type="ECO:0000313" key="1">
    <source>
        <dbReference type="EMBL" id="EAJ9719689.1"/>
    </source>
</evidence>
<dbReference type="RefSeq" id="WP_052796184.1">
    <property type="nucleotide sequence ID" value="NZ_CAXRMM010000011.1"/>
</dbReference>
<dbReference type="AlphaFoldDB" id="A0A2U0QMP3"/>
<accession>A0A2U0QMP3</accession>
<dbReference type="Proteomes" id="UP000349590">
    <property type="component" value="Unassembled WGS sequence"/>
</dbReference>